<dbReference type="VEuPathDB" id="FungiDB:AMAG_00148"/>
<gene>
    <name evidence="4" type="ORF">AMAG_00148</name>
</gene>
<dbReference type="Gene3D" id="1.20.5.170">
    <property type="match status" value="1"/>
</dbReference>
<feature type="region of interest" description="Disordered" evidence="2">
    <location>
        <begin position="184"/>
        <end position="215"/>
    </location>
</feature>
<dbReference type="GO" id="GO:0003700">
    <property type="term" value="F:DNA-binding transcription factor activity"/>
    <property type="evidence" value="ECO:0007669"/>
    <property type="project" value="InterPro"/>
</dbReference>
<dbReference type="AlphaFoldDB" id="A0A0L0RVN3"/>
<reference evidence="4 5" key="1">
    <citation type="submission" date="2009-11" db="EMBL/GenBank/DDBJ databases">
        <title>Annotation of Allomyces macrogynus ATCC 38327.</title>
        <authorList>
            <consortium name="The Broad Institute Genome Sequencing Platform"/>
            <person name="Russ C."/>
            <person name="Cuomo C."/>
            <person name="Burger G."/>
            <person name="Gray M.W."/>
            <person name="Holland P.W.H."/>
            <person name="King N."/>
            <person name="Lang F.B.F."/>
            <person name="Roger A.J."/>
            <person name="Ruiz-Trillo I."/>
            <person name="Young S.K."/>
            <person name="Zeng Q."/>
            <person name="Gargeya S."/>
            <person name="Fitzgerald M."/>
            <person name="Haas B."/>
            <person name="Abouelleil A."/>
            <person name="Alvarado L."/>
            <person name="Arachchi H.M."/>
            <person name="Berlin A."/>
            <person name="Chapman S.B."/>
            <person name="Gearin G."/>
            <person name="Goldberg J."/>
            <person name="Griggs A."/>
            <person name="Gujja S."/>
            <person name="Hansen M."/>
            <person name="Heiman D."/>
            <person name="Howarth C."/>
            <person name="Larimer J."/>
            <person name="Lui A."/>
            <person name="MacDonald P.J.P."/>
            <person name="McCowen C."/>
            <person name="Montmayeur A."/>
            <person name="Murphy C."/>
            <person name="Neiman D."/>
            <person name="Pearson M."/>
            <person name="Priest M."/>
            <person name="Roberts A."/>
            <person name="Saif S."/>
            <person name="Shea T."/>
            <person name="Sisk P."/>
            <person name="Stolte C."/>
            <person name="Sykes S."/>
            <person name="Wortman J."/>
            <person name="Nusbaum C."/>
            <person name="Birren B."/>
        </authorList>
    </citation>
    <scope>NUCLEOTIDE SEQUENCE [LARGE SCALE GENOMIC DNA]</scope>
    <source>
        <strain evidence="4 5">ATCC 38327</strain>
    </source>
</reference>
<dbReference type="OMA" id="QHATSES"/>
<dbReference type="STRING" id="578462.A0A0L0RVN3"/>
<protein>
    <recommendedName>
        <fullName evidence="3">BZIP domain-containing protein</fullName>
    </recommendedName>
</protein>
<evidence type="ECO:0000313" key="5">
    <source>
        <dbReference type="Proteomes" id="UP000054350"/>
    </source>
</evidence>
<reference evidence="5" key="2">
    <citation type="submission" date="2009-11" db="EMBL/GenBank/DDBJ databases">
        <title>The Genome Sequence of Allomyces macrogynus strain ATCC 38327.</title>
        <authorList>
            <consortium name="The Broad Institute Genome Sequencing Platform"/>
            <person name="Russ C."/>
            <person name="Cuomo C."/>
            <person name="Shea T."/>
            <person name="Young S.K."/>
            <person name="Zeng Q."/>
            <person name="Koehrsen M."/>
            <person name="Haas B."/>
            <person name="Borodovsky M."/>
            <person name="Guigo R."/>
            <person name="Alvarado L."/>
            <person name="Berlin A."/>
            <person name="Borenstein D."/>
            <person name="Chen Z."/>
            <person name="Engels R."/>
            <person name="Freedman E."/>
            <person name="Gellesch M."/>
            <person name="Goldberg J."/>
            <person name="Griggs A."/>
            <person name="Gujja S."/>
            <person name="Heiman D."/>
            <person name="Hepburn T."/>
            <person name="Howarth C."/>
            <person name="Jen D."/>
            <person name="Larson L."/>
            <person name="Lewis B."/>
            <person name="Mehta T."/>
            <person name="Park D."/>
            <person name="Pearson M."/>
            <person name="Roberts A."/>
            <person name="Saif S."/>
            <person name="Shenoy N."/>
            <person name="Sisk P."/>
            <person name="Stolte C."/>
            <person name="Sykes S."/>
            <person name="Walk T."/>
            <person name="White J."/>
            <person name="Yandava C."/>
            <person name="Burger G."/>
            <person name="Gray M.W."/>
            <person name="Holland P.W.H."/>
            <person name="King N."/>
            <person name="Lang F.B.F."/>
            <person name="Roger A.J."/>
            <person name="Ruiz-Trillo I."/>
            <person name="Lander E."/>
            <person name="Nusbaum C."/>
        </authorList>
    </citation>
    <scope>NUCLEOTIDE SEQUENCE [LARGE SCALE GENOMIC DNA]</scope>
    <source>
        <strain evidence="5">ATCC 38327</strain>
    </source>
</reference>
<dbReference type="InterPro" id="IPR004827">
    <property type="entry name" value="bZIP"/>
</dbReference>
<dbReference type="Pfam" id="PF00170">
    <property type="entry name" value="bZIP_1"/>
    <property type="match status" value="1"/>
</dbReference>
<dbReference type="Proteomes" id="UP000054350">
    <property type="component" value="Unassembled WGS sequence"/>
</dbReference>
<feature type="domain" description="BZIP" evidence="3">
    <location>
        <begin position="294"/>
        <end position="329"/>
    </location>
</feature>
<accession>A0A0L0RVN3</accession>
<feature type="compositionally biased region" description="Acidic residues" evidence="2">
    <location>
        <begin position="391"/>
        <end position="409"/>
    </location>
</feature>
<sequence length="421" mass="44257">MDSAFHQFFDLDGLCASSVPASAWVSRAPSPAPMSMAPFFTVPSHDTDLPPFPCAPAAEDPAPLSATLLADPSAPWWLQATTSSLLAAMTPPTTAADTAALTRTVPDDLPALVSAADWLPPSPHADTARFAVPELPPQQSLVMPANMGSSSSLSTLTSPATASSATLALDPHALDMHHVAAFASPPSTPITAQAPHHQQQHAAAASHKRKRAVTDDATTAVALPAAGSFTLAPAPPARKRKATGSPAASTPTPKPAIPVSAKTASPATAAKPASAPASSFPSAPTPVPATLSAKERRQLRNKISARNFRQRRKEYLSHLEDQVAALQAEALAERHARWPRSSKTRSCVSRFEDLMRALAATNAPTTAPVMPPMLPAVTEFAWPAPMHRGGDDEEDDEDDDEDEYDDSNEYGDAGVQFRLPQ</sequence>
<dbReference type="EMBL" id="GG745328">
    <property type="protein sequence ID" value="KNE54150.1"/>
    <property type="molecule type" value="Genomic_DNA"/>
</dbReference>
<evidence type="ECO:0000259" key="3">
    <source>
        <dbReference type="PROSITE" id="PS50217"/>
    </source>
</evidence>
<evidence type="ECO:0000256" key="2">
    <source>
        <dbReference type="SAM" id="MobiDB-lite"/>
    </source>
</evidence>
<organism evidence="4 5">
    <name type="scientific">Allomyces macrogynus (strain ATCC 38327)</name>
    <name type="common">Allomyces javanicus var. macrogynus</name>
    <dbReference type="NCBI Taxonomy" id="578462"/>
    <lineage>
        <taxon>Eukaryota</taxon>
        <taxon>Fungi</taxon>
        <taxon>Fungi incertae sedis</taxon>
        <taxon>Blastocladiomycota</taxon>
        <taxon>Blastocladiomycetes</taxon>
        <taxon>Blastocladiales</taxon>
        <taxon>Blastocladiaceae</taxon>
        <taxon>Allomyces</taxon>
    </lineage>
</organism>
<feature type="compositionally biased region" description="Low complexity" evidence="2">
    <location>
        <begin position="258"/>
        <end position="282"/>
    </location>
</feature>
<evidence type="ECO:0000256" key="1">
    <source>
        <dbReference type="SAM" id="Coils"/>
    </source>
</evidence>
<feature type="region of interest" description="Disordered" evidence="2">
    <location>
        <begin position="229"/>
        <end position="305"/>
    </location>
</feature>
<dbReference type="OrthoDB" id="429626at2759"/>
<name>A0A0L0RVN3_ALLM3</name>
<dbReference type="InterPro" id="IPR046347">
    <property type="entry name" value="bZIP_sf"/>
</dbReference>
<dbReference type="PROSITE" id="PS00036">
    <property type="entry name" value="BZIP_BASIC"/>
    <property type="match status" value="1"/>
</dbReference>
<feature type="compositionally biased region" description="Low complexity" evidence="2">
    <location>
        <begin position="192"/>
        <end position="205"/>
    </location>
</feature>
<dbReference type="CDD" id="cd14810">
    <property type="entry name" value="bZIP_u1"/>
    <property type="match status" value="1"/>
</dbReference>
<dbReference type="SMART" id="SM00338">
    <property type="entry name" value="BRLZ"/>
    <property type="match status" value="1"/>
</dbReference>
<proteinExistence type="predicted"/>
<dbReference type="PROSITE" id="PS50217">
    <property type="entry name" value="BZIP"/>
    <property type="match status" value="1"/>
</dbReference>
<keyword evidence="5" id="KW-1185">Reference proteome</keyword>
<dbReference type="SUPFAM" id="SSF57959">
    <property type="entry name" value="Leucine zipper domain"/>
    <property type="match status" value="1"/>
</dbReference>
<dbReference type="eggNOG" id="ENOG502S357">
    <property type="taxonomic scope" value="Eukaryota"/>
</dbReference>
<evidence type="ECO:0000313" key="4">
    <source>
        <dbReference type="EMBL" id="KNE54150.1"/>
    </source>
</evidence>
<feature type="region of interest" description="Disordered" evidence="2">
    <location>
        <begin position="382"/>
        <end position="421"/>
    </location>
</feature>
<feature type="coiled-coil region" evidence="1">
    <location>
        <begin position="309"/>
        <end position="336"/>
    </location>
</feature>
<keyword evidence="1" id="KW-0175">Coiled coil</keyword>